<comment type="subcellular location">
    <subcellularLocation>
        <location evidence="1 5">Nucleus</location>
    </subcellularLocation>
</comment>
<comment type="function">
    <text evidence="5">Involved in ribosomal large subunit assembly.</text>
</comment>
<name>U4LMJ1_PYROM</name>
<proteinExistence type="inferred from homology"/>
<dbReference type="eggNOG" id="KOG1765">
    <property type="taxonomic scope" value="Eukaryota"/>
</dbReference>
<accession>U4LMJ1</accession>
<dbReference type="EMBL" id="HF935442">
    <property type="protein sequence ID" value="CCX30565.1"/>
    <property type="molecule type" value="Genomic_DNA"/>
</dbReference>
<dbReference type="AlphaFoldDB" id="U4LMJ1"/>
<protein>
    <recommendedName>
        <fullName evidence="5">Ribosome biogenesis regulatory protein</fullName>
    </recommendedName>
</protein>
<comment type="similarity">
    <text evidence="2 5">Belongs to the RRS1 family.</text>
</comment>
<dbReference type="OrthoDB" id="28455at2759"/>
<evidence type="ECO:0000313" key="8">
    <source>
        <dbReference type="Proteomes" id="UP000018144"/>
    </source>
</evidence>
<organism evidence="7 8">
    <name type="scientific">Pyronema omphalodes (strain CBS 100304)</name>
    <name type="common">Pyronema confluens</name>
    <dbReference type="NCBI Taxonomy" id="1076935"/>
    <lineage>
        <taxon>Eukaryota</taxon>
        <taxon>Fungi</taxon>
        <taxon>Dikarya</taxon>
        <taxon>Ascomycota</taxon>
        <taxon>Pezizomycotina</taxon>
        <taxon>Pezizomycetes</taxon>
        <taxon>Pezizales</taxon>
        <taxon>Pyronemataceae</taxon>
        <taxon>Pyronema</taxon>
    </lineage>
</organism>
<evidence type="ECO:0000313" key="7">
    <source>
        <dbReference type="EMBL" id="CCX30565.1"/>
    </source>
</evidence>
<evidence type="ECO:0000256" key="1">
    <source>
        <dbReference type="ARBA" id="ARBA00004123"/>
    </source>
</evidence>
<keyword evidence="8" id="KW-1185">Reference proteome</keyword>
<dbReference type="InterPro" id="IPR007023">
    <property type="entry name" value="Ribosom_reg"/>
</dbReference>
<dbReference type="Pfam" id="PF04939">
    <property type="entry name" value="RRS1"/>
    <property type="match status" value="1"/>
</dbReference>
<dbReference type="Proteomes" id="UP000018144">
    <property type="component" value="Unassembled WGS sequence"/>
</dbReference>
<feature type="region of interest" description="Disordered" evidence="6">
    <location>
        <begin position="155"/>
        <end position="211"/>
    </location>
</feature>
<feature type="compositionally biased region" description="Basic and acidic residues" evidence="6">
    <location>
        <begin position="156"/>
        <end position="188"/>
    </location>
</feature>
<reference evidence="7 8" key="1">
    <citation type="journal article" date="2013" name="PLoS Genet.">
        <title>The genome and development-dependent transcriptomes of Pyronema confluens: a window into fungal evolution.</title>
        <authorList>
            <person name="Traeger S."/>
            <person name="Altegoer F."/>
            <person name="Freitag M."/>
            <person name="Gabaldon T."/>
            <person name="Kempken F."/>
            <person name="Kumar A."/>
            <person name="Marcet-Houben M."/>
            <person name="Poggeler S."/>
            <person name="Stajich J.E."/>
            <person name="Nowrousian M."/>
        </authorList>
    </citation>
    <scope>NUCLEOTIDE SEQUENCE [LARGE SCALE GENOMIC DNA]</scope>
    <source>
        <strain evidence="8">CBS 100304</strain>
        <tissue evidence="7">Vegetative mycelium</tissue>
    </source>
</reference>
<sequence>MPSAIETPEDKPTKLVVTVDKPIPLEFDMGNLVCFDTNPLDPETYKTDREACLNAVIREGAQALINQVLTALTLKSTADGVFAELPEPVTPLPREKAIPKPREPTKWELFAKKKGITDKPRDGKLVYDEEKQEWVPKWGYKGKNKEVENQWLVEIDDTKKTEDGDEVNPRKLSRDERKRNIKLNERQQKKNAQRSDAVLGAKKGGVEKRRK</sequence>
<evidence type="ECO:0000256" key="5">
    <source>
        <dbReference type="RuleBase" id="RU364132"/>
    </source>
</evidence>
<evidence type="ECO:0000256" key="6">
    <source>
        <dbReference type="SAM" id="MobiDB-lite"/>
    </source>
</evidence>
<keyword evidence="3 5" id="KW-0690">Ribosome biogenesis</keyword>
<evidence type="ECO:0000256" key="4">
    <source>
        <dbReference type="ARBA" id="ARBA00023242"/>
    </source>
</evidence>
<gene>
    <name evidence="7" type="ORF">PCON_08764</name>
</gene>
<dbReference type="STRING" id="1076935.U4LMJ1"/>
<evidence type="ECO:0000256" key="3">
    <source>
        <dbReference type="ARBA" id="ARBA00022517"/>
    </source>
</evidence>
<evidence type="ECO:0000256" key="2">
    <source>
        <dbReference type="ARBA" id="ARBA00010077"/>
    </source>
</evidence>
<dbReference type="OMA" id="KMVYDEA"/>
<dbReference type="GO" id="GO:0042254">
    <property type="term" value="P:ribosome biogenesis"/>
    <property type="evidence" value="ECO:0007669"/>
    <property type="project" value="UniProtKB-KW"/>
</dbReference>
<keyword evidence="4 5" id="KW-0539">Nucleus</keyword>
<dbReference type="GO" id="GO:0005634">
    <property type="term" value="C:nucleus"/>
    <property type="evidence" value="ECO:0007669"/>
    <property type="project" value="UniProtKB-SubCell"/>
</dbReference>